<dbReference type="EMBL" id="FQUW01000050">
    <property type="protein sequence ID" value="SHF66969.1"/>
    <property type="molecule type" value="Genomic_DNA"/>
</dbReference>
<accession>A0A1M5DIY7</accession>
<keyword evidence="1" id="KW-0175">Coiled coil</keyword>
<evidence type="ECO:0008006" key="4">
    <source>
        <dbReference type="Google" id="ProtNLM"/>
    </source>
</evidence>
<gene>
    <name evidence="2" type="ORF">SAMN02745218_02841</name>
</gene>
<dbReference type="RefSeq" id="WP_073167440.1">
    <property type="nucleotide sequence ID" value="NZ_FQUW01000050.1"/>
</dbReference>
<sequence>MELLHILNEIEEMIENSPRIPMTRRVMVDEDRLLDYLDRIRTTLPEELRQARWLLQEREKVLADTRKEAGRLLEDAQKQLEKQAEESEVVKKARAMADEIVQRAEQVAREIKQGAREYADEILEGLEEELDKIMTQIRNGRAELRGVRVDSNVNTRSAQG</sequence>
<keyword evidence="3" id="KW-1185">Reference proteome</keyword>
<evidence type="ECO:0000313" key="2">
    <source>
        <dbReference type="EMBL" id="SHF66969.1"/>
    </source>
</evidence>
<reference evidence="3" key="1">
    <citation type="submission" date="2016-11" db="EMBL/GenBank/DDBJ databases">
        <authorList>
            <person name="Varghese N."/>
            <person name="Submissions S."/>
        </authorList>
    </citation>
    <scope>NUCLEOTIDE SEQUENCE [LARGE SCALE GENOMIC DNA]</scope>
    <source>
        <strain evidence="3">DSM 11792</strain>
    </source>
</reference>
<dbReference type="Proteomes" id="UP000184196">
    <property type="component" value="Unassembled WGS sequence"/>
</dbReference>
<evidence type="ECO:0000313" key="3">
    <source>
        <dbReference type="Proteomes" id="UP000184196"/>
    </source>
</evidence>
<organism evidence="2 3">
    <name type="scientific">Desulfofundulus australicus DSM 11792</name>
    <dbReference type="NCBI Taxonomy" id="1121425"/>
    <lineage>
        <taxon>Bacteria</taxon>
        <taxon>Bacillati</taxon>
        <taxon>Bacillota</taxon>
        <taxon>Clostridia</taxon>
        <taxon>Eubacteriales</taxon>
        <taxon>Peptococcaceae</taxon>
        <taxon>Desulfofundulus</taxon>
    </lineage>
</organism>
<dbReference type="AlphaFoldDB" id="A0A1M5DIY7"/>
<name>A0A1M5DIY7_9FIRM</name>
<feature type="coiled-coil region" evidence="1">
    <location>
        <begin position="66"/>
        <end position="143"/>
    </location>
</feature>
<proteinExistence type="predicted"/>
<dbReference type="OrthoDB" id="1690557at2"/>
<evidence type="ECO:0000256" key="1">
    <source>
        <dbReference type="SAM" id="Coils"/>
    </source>
</evidence>
<protein>
    <recommendedName>
        <fullName evidence="4">ATPase</fullName>
    </recommendedName>
</protein>